<evidence type="ECO:0000313" key="8">
    <source>
        <dbReference type="Proteomes" id="UP001596047"/>
    </source>
</evidence>
<keyword evidence="3" id="KW-0560">Oxidoreductase</keyword>
<dbReference type="InterPro" id="IPR013149">
    <property type="entry name" value="ADH-like_C"/>
</dbReference>
<dbReference type="InterPro" id="IPR036291">
    <property type="entry name" value="NAD(P)-bd_dom_sf"/>
</dbReference>
<comment type="cofactor">
    <cofactor evidence="4">
        <name>Zn(2+)</name>
        <dbReference type="ChEBI" id="CHEBI:29105"/>
    </cofactor>
</comment>
<comment type="caution">
    <text evidence="7">The sequence shown here is derived from an EMBL/GenBank/DDBJ whole genome shotgun (WGS) entry which is preliminary data.</text>
</comment>
<dbReference type="Gene3D" id="3.90.180.10">
    <property type="entry name" value="Medium-chain alcohol dehydrogenases, catalytic domain"/>
    <property type="match status" value="1"/>
</dbReference>
<reference evidence="8" key="1">
    <citation type="journal article" date="2019" name="Int. J. Syst. Evol. Microbiol.">
        <title>The Global Catalogue of Microorganisms (GCM) 10K type strain sequencing project: providing services to taxonomists for standard genome sequencing and annotation.</title>
        <authorList>
            <consortium name="The Broad Institute Genomics Platform"/>
            <consortium name="The Broad Institute Genome Sequencing Center for Infectious Disease"/>
            <person name="Wu L."/>
            <person name="Ma J."/>
        </authorList>
    </citation>
    <scope>NUCLEOTIDE SEQUENCE [LARGE SCALE GENOMIC DNA]</scope>
    <source>
        <strain evidence="8">CGMCC 1.3240</strain>
    </source>
</reference>
<sequence length="333" mass="35440">MKALVYEGPKLMNIRETAAPVPGEDEVLVRVARAGICGSELSGYLGHNSLRKPPLIMGHEFSGTIERVGSDVNRFQAGDRITANPLVTCGRCAACTTGAAQLCAERKLLGAHLPGAFAEYVVVPEHNIHRLEPHVSFEEGAFTEPFACAVHICNLLKLHPSGRLLIMGAGPIGLLTLQAARIFGLQDITVIDLNEERLEIARELGAAAATRLELPGSGGSLNAFDAAVDAVGMQVTRAGCVKAVKLGGSVVFSGLHEDSSQLPLNDMIRSEIKTYGAFAYSPADFSAALQWIAQRKMRLSPWSTLAPLEDGSSCFDKLIGSPGRTAKILLTLD</sequence>
<evidence type="ECO:0000256" key="1">
    <source>
        <dbReference type="ARBA" id="ARBA00022723"/>
    </source>
</evidence>
<dbReference type="SUPFAM" id="SSF51735">
    <property type="entry name" value="NAD(P)-binding Rossmann-fold domains"/>
    <property type="match status" value="1"/>
</dbReference>
<accession>A0ABW0WBN1</accession>
<keyword evidence="1 4" id="KW-0479">Metal-binding</keyword>
<comment type="similarity">
    <text evidence="4">Belongs to the zinc-containing alcohol dehydrogenase family.</text>
</comment>
<keyword evidence="2 4" id="KW-0862">Zinc</keyword>
<evidence type="ECO:0000313" key="7">
    <source>
        <dbReference type="EMBL" id="MFC5653710.1"/>
    </source>
</evidence>
<feature type="domain" description="Alcohol dehydrogenase-like C-terminal" evidence="5">
    <location>
        <begin position="171"/>
        <end position="293"/>
    </location>
</feature>
<gene>
    <name evidence="7" type="ORF">ACFPYJ_32270</name>
</gene>
<dbReference type="Gene3D" id="3.40.50.720">
    <property type="entry name" value="NAD(P)-binding Rossmann-like Domain"/>
    <property type="match status" value="1"/>
</dbReference>
<proteinExistence type="inferred from homology"/>
<evidence type="ECO:0000256" key="4">
    <source>
        <dbReference type="RuleBase" id="RU361277"/>
    </source>
</evidence>
<evidence type="ECO:0000259" key="6">
    <source>
        <dbReference type="Pfam" id="PF08240"/>
    </source>
</evidence>
<evidence type="ECO:0000256" key="2">
    <source>
        <dbReference type="ARBA" id="ARBA00022833"/>
    </source>
</evidence>
<keyword evidence="8" id="KW-1185">Reference proteome</keyword>
<organism evidence="7 8">
    <name type="scientific">Paenibacillus solisilvae</name>
    <dbReference type="NCBI Taxonomy" id="2486751"/>
    <lineage>
        <taxon>Bacteria</taxon>
        <taxon>Bacillati</taxon>
        <taxon>Bacillota</taxon>
        <taxon>Bacilli</taxon>
        <taxon>Bacillales</taxon>
        <taxon>Paenibacillaceae</taxon>
        <taxon>Paenibacillus</taxon>
    </lineage>
</organism>
<dbReference type="EMBL" id="JBHSOW010000134">
    <property type="protein sequence ID" value="MFC5653710.1"/>
    <property type="molecule type" value="Genomic_DNA"/>
</dbReference>
<dbReference type="InterPro" id="IPR002328">
    <property type="entry name" value="ADH_Zn_CS"/>
</dbReference>
<dbReference type="Pfam" id="PF08240">
    <property type="entry name" value="ADH_N"/>
    <property type="match status" value="1"/>
</dbReference>
<protein>
    <submittedName>
        <fullName evidence="7">Zinc-binding dehydrogenase</fullName>
    </submittedName>
</protein>
<dbReference type="Pfam" id="PF00107">
    <property type="entry name" value="ADH_zinc_N"/>
    <property type="match status" value="1"/>
</dbReference>
<dbReference type="InterPro" id="IPR011032">
    <property type="entry name" value="GroES-like_sf"/>
</dbReference>
<dbReference type="SUPFAM" id="SSF50129">
    <property type="entry name" value="GroES-like"/>
    <property type="match status" value="1"/>
</dbReference>
<evidence type="ECO:0000256" key="3">
    <source>
        <dbReference type="ARBA" id="ARBA00023002"/>
    </source>
</evidence>
<dbReference type="PANTHER" id="PTHR43401">
    <property type="entry name" value="L-THREONINE 3-DEHYDROGENASE"/>
    <property type="match status" value="1"/>
</dbReference>
<name>A0ABW0WBN1_9BACL</name>
<dbReference type="PROSITE" id="PS00059">
    <property type="entry name" value="ADH_ZINC"/>
    <property type="match status" value="1"/>
</dbReference>
<evidence type="ECO:0000259" key="5">
    <source>
        <dbReference type="Pfam" id="PF00107"/>
    </source>
</evidence>
<dbReference type="PANTHER" id="PTHR43401:SF2">
    <property type="entry name" value="L-THREONINE 3-DEHYDROGENASE"/>
    <property type="match status" value="1"/>
</dbReference>
<dbReference type="InterPro" id="IPR050129">
    <property type="entry name" value="Zn_alcohol_dh"/>
</dbReference>
<dbReference type="Proteomes" id="UP001596047">
    <property type="component" value="Unassembled WGS sequence"/>
</dbReference>
<dbReference type="InterPro" id="IPR013154">
    <property type="entry name" value="ADH-like_N"/>
</dbReference>
<dbReference type="RefSeq" id="WP_379192551.1">
    <property type="nucleotide sequence ID" value="NZ_JBHSOW010000134.1"/>
</dbReference>
<feature type="domain" description="Alcohol dehydrogenase-like N-terminal" evidence="6">
    <location>
        <begin position="23"/>
        <end position="131"/>
    </location>
</feature>